<evidence type="ECO:0000313" key="1">
    <source>
        <dbReference type="EMBL" id="AEI65597.1"/>
    </source>
</evidence>
<gene>
    <name evidence="1" type="ordered locus">LILAB_18475</name>
</gene>
<dbReference type="STRING" id="483219.LILAB_18475"/>
<accession>F8C6K8</accession>
<dbReference type="AlphaFoldDB" id="F8C6K8"/>
<dbReference type="EMBL" id="CP002830">
    <property type="protein sequence ID" value="AEI65597.1"/>
    <property type="molecule type" value="Genomic_DNA"/>
</dbReference>
<dbReference type="HOGENOM" id="CLU_2356788_0_0_7"/>
<evidence type="ECO:0000313" key="2">
    <source>
        <dbReference type="Proteomes" id="UP000000488"/>
    </source>
</evidence>
<organism evidence="1 2">
    <name type="scientific">Myxococcus fulvus (strain ATCC BAA-855 / HW-1)</name>
    <dbReference type="NCBI Taxonomy" id="483219"/>
    <lineage>
        <taxon>Bacteria</taxon>
        <taxon>Pseudomonadati</taxon>
        <taxon>Myxococcota</taxon>
        <taxon>Myxococcia</taxon>
        <taxon>Myxococcales</taxon>
        <taxon>Cystobacterineae</taxon>
        <taxon>Myxococcaceae</taxon>
        <taxon>Myxococcus</taxon>
    </lineage>
</organism>
<dbReference type="KEGG" id="mfu:LILAB_18475"/>
<protein>
    <submittedName>
        <fullName evidence="1">Uncharacterized protein</fullName>
    </submittedName>
</protein>
<reference evidence="1 2" key="1">
    <citation type="journal article" date="2011" name="J. Bacteriol.">
        <title>Genome sequence of the halotolerant marine bacterium Myxococcus fulvus HW-1.</title>
        <authorList>
            <person name="Li Z.F."/>
            <person name="Li X."/>
            <person name="Liu H."/>
            <person name="Liu X."/>
            <person name="Han K."/>
            <person name="Wu Z.H."/>
            <person name="Hu W."/>
            <person name="Li F.F."/>
            <person name="Li Y.Z."/>
        </authorList>
    </citation>
    <scope>NUCLEOTIDE SEQUENCE [LARGE SCALE GENOMIC DNA]</scope>
    <source>
        <strain evidence="2">ATCC BAA-855 / HW-1</strain>
    </source>
</reference>
<sequence length="96" mass="10175">MSMCIERMRATRCAHCGAVQLGGSITDEGLLAFHGATAAGLAVRASYPGPWPTCRHGYGWRADCRSRPVPPACCVHPPCVLTPPSSTTPSDTHEEP</sequence>
<name>F8C6K8_MYXFH</name>
<proteinExistence type="predicted"/>
<dbReference type="Proteomes" id="UP000000488">
    <property type="component" value="Chromosome"/>
</dbReference>